<dbReference type="InterPro" id="IPR036271">
    <property type="entry name" value="Tet_transcr_reg_TetR-rel_C_sf"/>
</dbReference>
<evidence type="ECO:0000256" key="4">
    <source>
        <dbReference type="PROSITE-ProRule" id="PRU00335"/>
    </source>
</evidence>
<dbReference type="InterPro" id="IPR001647">
    <property type="entry name" value="HTH_TetR"/>
</dbReference>
<evidence type="ECO:0000256" key="2">
    <source>
        <dbReference type="ARBA" id="ARBA00023125"/>
    </source>
</evidence>
<dbReference type="SUPFAM" id="SSF48498">
    <property type="entry name" value="Tetracyclin repressor-like, C-terminal domain"/>
    <property type="match status" value="1"/>
</dbReference>
<dbReference type="Gene3D" id="1.10.357.10">
    <property type="entry name" value="Tetracycline Repressor, domain 2"/>
    <property type="match status" value="1"/>
</dbReference>
<dbReference type="InterPro" id="IPR050109">
    <property type="entry name" value="HTH-type_TetR-like_transc_reg"/>
</dbReference>
<evidence type="ECO:0000256" key="1">
    <source>
        <dbReference type="ARBA" id="ARBA00023015"/>
    </source>
</evidence>
<organism evidence="6 7">
    <name type="scientific">Mycobacterium paraense</name>
    <dbReference type="NCBI Taxonomy" id="767916"/>
    <lineage>
        <taxon>Bacteria</taxon>
        <taxon>Bacillati</taxon>
        <taxon>Actinomycetota</taxon>
        <taxon>Actinomycetes</taxon>
        <taxon>Mycobacteriales</taxon>
        <taxon>Mycobacteriaceae</taxon>
        <taxon>Mycobacterium</taxon>
        <taxon>Mycobacterium simiae complex</taxon>
    </lineage>
</organism>
<dbReference type="Pfam" id="PF00440">
    <property type="entry name" value="TetR_N"/>
    <property type="match status" value="1"/>
</dbReference>
<dbReference type="PANTHER" id="PTHR30055">
    <property type="entry name" value="HTH-TYPE TRANSCRIPTIONAL REGULATOR RUTR"/>
    <property type="match status" value="1"/>
</dbReference>
<sequence length="209" mass="22232">MVGPKCTKPFRSSEGRVVRGESRTDAILDAVLELMAATGYERLTIDAVAARAGASKATIYRRWPGKPELVMAALSRQGTAAAADVDTGDLRGDLVQAIKQMRDSLASQDGALILGLLNAMRENGELAEHVRGQVLRAKRSVIGELVARAIERGELPARADHELASEIAAALVFTRILVTGQPLDDVEVARIVDAVLMPVLTRGSGKGEP</sequence>
<keyword evidence="1" id="KW-0805">Transcription regulation</keyword>
<dbReference type="SUPFAM" id="SSF46689">
    <property type="entry name" value="Homeodomain-like"/>
    <property type="match status" value="1"/>
</dbReference>
<feature type="DNA-binding region" description="H-T-H motif" evidence="4">
    <location>
        <begin position="44"/>
        <end position="63"/>
    </location>
</feature>
<name>A0ABX3VS97_9MYCO</name>
<keyword evidence="3" id="KW-0804">Transcription</keyword>
<reference evidence="6 7" key="1">
    <citation type="journal article" date="2015" name="Emerg. Microbes Infect.">
        <title>Characterization of 17 strains belonging to the Mycobacterium simiae complex and description of Mycobacterium paraense sp. nov.</title>
        <authorList>
            <person name="Fusco da Costa A.R."/>
            <person name="Fedrizzi T."/>
            <person name="Lopes M.L."/>
            <person name="Pecorari M."/>
            <person name="Oliveira da Costa W.L."/>
            <person name="Giacobazzi E."/>
            <person name="da Costa Bahia J.R."/>
            <person name="De Sanctis V."/>
            <person name="Batista Lima K.V."/>
            <person name="Bertorelli R."/>
            <person name="Grottola A."/>
            <person name="Fabio A."/>
            <person name="Mariottini A."/>
            <person name="Ferretti P."/>
            <person name="Di Leva F."/>
            <person name="Fregni Serpini G."/>
            <person name="Tagliazucchi S."/>
            <person name="Rumpianesi F."/>
            <person name="Jousson O."/>
            <person name="Segata N."/>
            <person name="Tortoli E."/>
        </authorList>
    </citation>
    <scope>NUCLEOTIDE SEQUENCE [LARGE SCALE GENOMIC DNA]</scope>
    <source>
        <strain evidence="6 7">FI-07156</strain>
    </source>
</reference>
<keyword evidence="7" id="KW-1185">Reference proteome</keyword>
<dbReference type="InterPro" id="IPR023772">
    <property type="entry name" value="DNA-bd_HTH_TetR-type_CS"/>
</dbReference>
<dbReference type="EMBL" id="LQPK01000005">
    <property type="protein sequence ID" value="ORW33340.1"/>
    <property type="molecule type" value="Genomic_DNA"/>
</dbReference>
<dbReference type="PROSITE" id="PS50977">
    <property type="entry name" value="HTH_TETR_2"/>
    <property type="match status" value="1"/>
</dbReference>
<dbReference type="PROSITE" id="PS01081">
    <property type="entry name" value="HTH_TETR_1"/>
    <property type="match status" value="1"/>
</dbReference>
<evidence type="ECO:0000313" key="6">
    <source>
        <dbReference type="EMBL" id="ORW33340.1"/>
    </source>
</evidence>
<accession>A0ABX3VS97</accession>
<evidence type="ECO:0000256" key="3">
    <source>
        <dbReference type="ARBA" id="ARBA00023163"/>
    </source>
</evidence>
<dbReference type="InterPro" id="IPR009057">
    <property type="entry name" value="Homeodomain-like_sf"/>
</dbReference>
<dbReference type="Gene3D" id="1.10.10.60">
    <property type="entry name" value="Homeodomain-like"/>
    <property type="match status" value="1"/>
</dbReference>
<gene>
    <name evidence="6" type="ORF">AWB91_08490</name>
</gene>
<evidence type="ECO:0000259" key="5">
    <source>
        <dbReference type="PROSITE" id="PS50977"/>
    </source>
</evidence>
<evidence type="ECO:0000313" key="7">
    <source>
        <dbReference type="Proteomes" id="UP000193801"/>
    </source>
</evidence>
<protein>
    <recommendedName>
        <fullName evidence="5">HTH tetR-type domain-containing protein</fullName>
    </recommendedName>
</protein>
<dbReference type="PANTHER" id="PTHR30055:SF149">
    <property type="entry name" value="TETR-FAMILY TRANSCRIPTIONAL REGULATOR"/>
    <property type="match status" value="1"/>
</dbReference>
<keyword evidence="2 4" id="KW-0238">DNA-binding</keyword>
<dbReference type="PRINTS" id="PR00455">
    <property type="entry name" value="HTHTETR"/>
</dbReference>
<comment type="caution">
    <text evidence="6">The sequence shown here is derived from an EMBL/GenBank/DDBJ whole genome shotgun (WGS) entry which is preliminary data.</text>
</comment>
<dbReference type="InterPro" id="IPR011075">
    <property type="entry name" value="TetR_C"/>
</dbReference>
<dbReference type="Pfam" id="PF16859">
    <property type="entry name" value="TetR_C_11"/>
    <property type="match status" value="1"/>
</dbReference>
<dbReference type="Proteomes" id="UP000193801">
    <property type="component" value="Unassembled WGS sequence"/>
</dbReference>
<proteinExistence type="predicted"/>
<feature type="domain" description="HTH tetR-type" evidence="5">
    <location>
        <begin position="21"/>
        <end position="81"/>
    </location>
</feature>